<dbReference type="Pfam" id="PF13579">
    <property type="entry name" value="Glyco_trans_4_4"/>
    <property type="match status" value="1"/>
</dbReference>
<comment type="caution">
    <text evidence="2">The sequence shown here is derived from an EMBL/GenBank/DDBJ whole genome shotgun (WGS) entry which is preliminary data.</text>
</comment>
<keyword evidence="3" id="KW-1185">Reference proteome</keyword>
<name>A0A072N3G0_9GAMM</name>
<evidence type="ECO:0000313" key="2">
    <source>
        <dbReference type="EMBL" id="KEF32229.1"/>
    </source>
</evidence>
<dbReference type="AlphaFoldDB" id="A0A072N3G0"/>
<keyword evidence="2" id="KW-0808">Transferase</keyword>
<proteinExistence type="predicted"/>
<dbReference type="SUPFAM" id="SSF53756">
    <property type="entry name" value="UDP-Glycosyltransferase/glycogen phosphorylase"/>
    <property type="match status" value="1"/>
</dbReference>
<dbReference type="InterPro" id="IPR028098">
    <property type="entry name" value="Glyco_trans_4-like_N"/>
</dbReference>
<dbReference type="EMBL" id="ANIE01000003">
    <property type="protein sequence ID" value="KEF32229.1"/>
    <property type="molecule type" value="Genomic_DNA"/>
</dbReference>
<evidence type="ECO:0000313" key="3">
    <source>
        <dbReference type="Proteomes" id="UP000035057"/>
    </source>
</evidence>
<reference evidence="2 3" key="1">
    <citation type="submission" date="2012-12" db="EMBL/GenBank/DDBJ databases">
        <title>Genome assembly of Marinobacter sp. AK21.</title>
        <authorList>
            <person name="Khatri I."/>
            <person name="Kumar R."/>
            <person name="Vaidya B."/>
            <person name="Subramanian S."/>
            <person name="Pinnaka A."/>
        </authorList>
    </citation>
    <scope>NUCLEOTIDE SEQUENCE [LARGE SCALE GENOMIC DNA]</scope>
    <source>
        <strain evidence="2 3">AK21</strain>
    </source>
</reference>
<accession>A0A072N3G0</accession>
<protein>
    <submittedName>
        <fullName evidence="2">Tpr/glycosyl transferase domain protein</fullName>
    </submittedName>
</protein>
<dbReference type="STRING" id="1137280.D777_00863"/>
<dbReference type="PATRIC" id="fig|1137280.3.peg.679"/>
<dbReference type="Gene3D" id="3.40.50.2000">
    <property type="entry name" value="Glycogen Phosphorylase B"/>
    <property type="match status" value="2"/>
</dbReference>
<evidence type="ECO:0000259" key="1">
    <source>
        <dbReference type="Pfam" id="PF13579"/>
    </source>
</evidence>
<dbReference type="Proteomes" id="UP000035057">
    <property type="component" value="Unassembled WGS sequence"/>
</dbReference>
<dbReference type="RefSeq" id="WP_036128748.1">
    <property type="nucleotide sequence ID" value="NZ_ANIE01000003.1"/>
</dbReference>
<dbReference type="OrthoDB" id="9794575at2"/>
<gene>
    <name evidence="2" type="ORF">D777_00863</name>
</gene>
<feature type="domain" description="Glycosyltransferase subfamily 4-like N-terminal" evidence="1">
    <location>
        <begin position="23"/>
        <end position="250"/>
    </location>
</feature>
<dbReference type="GO" id="GO:0016757">
    <property type="term" value="F:glycosyltransferase activity"/>
    <property type="evidence" value="ECO:0007669"/>
    <property type="project" value="UniProtKB-ARBA"/>
</dbReference>
<sequence>MSKRVLLISYYFYPDVAIGAKRPSQLVKALIAEGWSVDVITNRLGAAEEECRRGSSDYGEILSIYHHPGILNPTWKFLKRLKQRISKSTGVESTQEQKHELTEAQSTHASGLKRWLLWLRSHIFSLQSLFSETKAWAALSLARILLLWSTRRKYDLVISTSPPDSVHFLGLISKKLFNAPLITDLRDPLIMWEEVDPQTVTKFRQSFEESMEKTYYKNSDHIVVTSPRLEAELLHNHGLKVGSVTTIYNGFDGKISDAIVPVMPPVKGVFAGNLYFKRNPIPLFEAIKELKKNNIVNGDVFRFDFYGDCAIWNGIDLREWLEENGIDDIVSIKGLISPQEVESILGQYHILLNFTQFQPRQIPAKTFEYLRFPGRMLLISEPGSDAANLVKDDELGVVVAPDRDSICRELKTIIDGCESELRIDREEMSRRMKYSRELQNRRYVALAERVAFKESL</sequence>
<organism evidence="2 3">
    <name type="scientific">Marinobacter nitratireducens</name>
    <dbReference type="NCBI Taxonomy" id="1137280"/>
    <lineage>
        <taxon>Bacteria</taxon>
        <taxon>Pseudomonadati</taxon>
        <taxon>Pseudomonadota</taxon>
        <taxon>Gammaproteobacteria</taxon>
        <taxon>Pseudomonadales</taxon>
        <taxon>Marinobacteraceae</taxon>
        <taxon>Marinobacter</taxon>
    </lineage>
</organism>